<feature type="domain" description="Intradiol ring-cleavage dioxygenases" evidence="1">
    <location>
        <begin position="79"/>
        <end position="185"/>
    </location>
</feature>
<dbReference type="PANTHER" id="PTHR34315">
    <property type="match status" value="1"/>
</dbReference>
<protein>
    <submittedName>
        <fullName evidence="2">Protocatechuate 3,4-dioxygenase beta subunit</fullName>
    </submittedName>
</protein>
<keyword evidence="2" id="KW-0223">Dioxygenase</keyword>
<dbReference type="GO" id="GO:0008199">
    <property type="term" value="F:ferric iron binding"/>
    <property type="evidence" value="ECO:0007669"/>
    <property type="project" value="InterPro"/>
</dbReference>
<dbReference type="Proteomes" id="UP000536262">
    <property type="component" value="Unassembled WGS sequence"/>
</dbReference>
<dbReference type="AlphaFoldDB" id="A0A7X0FC05"/>
<keyword evidence="2" id="KW-0560">Oxidoreductase</keyword>
<gene>
    <name evidence="2" type="ORF">GGR00_004688</name>
</gene>
<evidence type="ECO:0000313" key="3">
    <source>
        <dbReference type="Proteomes" id="UP000536262"/>
    </source>
</evidence>
<keyword evidence="3" id="KW-1185">Reference proteome</keyword>
<name>A0A7X0FC05_9HYPH</name>
<dbReference type="InterPro" id="IPR006311">
    <property type="entry name" value="TAT_signal"/>
</dbReference>
<dbReference type="InterPro" id="IPR015889">
    <property type="entry name" value="Intradiol_dOase_core"/>
</dbReference>
<comment type="caution">
    <text evidence="2">The sequence shown here is derived from an EMBL/GenBank/DDBJ whole genome shotgun (WGS) entry which is preliminary data.</text>
</comment>
<organism evidence="2 3">
    <name type="scientific">Aminobacter aganoensis</name>
    <dbReference type="NCBI Taxonomy" id="83264"/>
    <lineage>
        <taxon>Bacteria</taxon>
        <taxon>Pseudomonadati</taxon>
        <taxon>Pseudomonadota</taxon>
        <taxon>Alphaproteobacteria</taxon>
        <taxon>Hyphomicrobiales</taxon>
        <taxon>Phyllobacteriaceae</taxon>
        <taxon>Aminobacter</taxon>
    </lineage>
</organism>
<dbReference type="GO" id="GO:0016702">
    <property type="term" value="F:oxidoreductase activity, acting on single donors with incorporation of molecular oxygen, incorporation of two atoms of oxygen"/>
    <property type="evidence" value="ECO:0007669"/>
    <property type="project" value="InterPro"/>
</dbReference>
<evidence type="ECO:0000259" key="1">
    <source>
        <dbReference type="Pfam" id="PF00775"/>
    </source>
</evidence>
<reference evidence="2 3" key="1">
    <citation type="submission" date="2020-08" db="EMBL/GenBank/DDBJ databases">
        <title>Genomic Encyclopedia of Type Strains, Phase IV (KMG-IV): sequencing the most valuable type-strain genomes for metagenomic binning, comparative biology and taxonomic classification.</title>
        <authorList>
            <person name="Goeker M."/>
        </authorList>
    </citation>
    <scope>NUCLEOTIDE SEQUENCE [LARGE SCALE GENOMIC DNA]</scope>
    <source>
        <strain evidence="2 3">DSM 7051</strain>
    </source>
</reference>
<dbReference type="Gene3D" id="2.60.130.10">
    <property type="entry name" value="Aromatic compound dioxygenase"/>
    <property type="match status" value="1"/>
</dbReference>
<dbReference type="CDD" id="cd03457">
    <property type="entry name" value="intradiol_dioxygenase_like"/>
    <property type="match status" value="1"/>
</dbReference>
<dbReference type="SUPFAM" id="SSF49482">
    <property type="entry name" value="Aromatic compound dioxygenase"/>
    <property type="match status" value="1"/>
</dbReference>
<sequence>MPKASFSSTLSRRRALGLIAVTAGGGALVPVQLFAQQASPAGGASLLMPEAGVCAITPETTEGPYYFDPALERGEITEGREGVALTVRLQVVDEACVPIEGARVDLWHCDATGHYSGYPGQGDGRDVDTTGEKFLRGWQRTGKDGIAAFKTIYPGWYRGRTTHIHFKAFPMEGSAMTGQMFFPDDLSEHIFTTVAPYNQRSGARDTTNADDGILRRAGEGVQSAVREVAAAYEALMIVAVKRAG</sequence>
<dbReference type="PANTHER" id="PTHR34315:SF1">
    <property type="entry name" value="INTRADIOL RING-CLEAVAGE DIOXYGENASES DOMAIN-CONTAINING PROTEIN-RELATED"/>
    <property type="match status" value="1"/>
</dbReference>
<accession>A0A7X0FC05</accession>
<dbReference type="Pfam" id="PF00775">
    <property type="entry name" value="Dioxygenase_C"/>
    <property type="match status" value="1"/>
</dbReference>
<evidence type="ECO:0000313" key="2">
    <source>
        <dbReference type="EMBL" id="MBB6356870.1"/>
    </source>
</evidence>
<proteinExistence type="predicted"/>
<dbReference type="InterPro" id="IPR000627">
    <property type="entry name" value="Intradiol_dOase_C"/>
</dbReference>
<dbReference type="EMBL" id="JACHOU010000017">
    <property type="protein sequence ID" value="MBB6356870.1"/>
    <property type="molecule type" value="Genomic_DNA"/>
</dbReference>
<dbReference type="RefSeq" id="WP_184701382.1">
    <property type="nucleotide sequence ID" value="NZ_BAABEG010000001.1"/>
</dbReference>
<dbReference type="PROSITE" id="PS51318">
    <property type="entry name" value="TAT"/>
    <property type="match status" value="1"/>
</dbReference>